<keyword evidence="4 9" id="KW-0863">Zinc-finger</keyword>
<dbReference type="GO" id="GO:0008270">
    <property type="term" value="F:zinc ion binding"/>
    <property type="evidence" value="ECO:0007669"/>
    <property type="project" value="UniProtKB-KW"/>
</dbReference>
<comment type="subcellular location">
    <subcellularLocation>
        <location evidence="1">Nucleus</location>
    </subcellularLocation>
</comment>
<dbReference type="InterPro" id="IPR051574">
    <property type="entry name" value="ZnF_E-box_Homeobox"/>
</dbReference>
<evidence type="ECO:0000259" key="11">
    <source>
        <dbReference type="PROSITE" id="PS50157"/>
    </source>
</evidence>
<evidence type="ECO:0000256" key="5">
    <source>
        <dbReference type="ARBA" id="ARBA00022833"/>
    </source>
</evidence>
<evidence type="ECO:0000256" key="3">
    <source>
        <dbReference type="ARBA" id="ARBA00022737"/>
    </source>
</evidence>
<dbReference type="AlphaFoldDB" id="A0A8C5DV24"/>
<evidence type="ECO:0000256" key="1">
    <source>
        <dbReference type="ARBA" id="ARBA00004123"/>
    </source>
</evidence>
<keyword evidence="5" id="KW-0862">Zinc</keyword>
<protein>
    <recommendedName>
        <fullName evidence="11">C2H2-type domain-containing protein</fullName>
    </recommendedName>
</protein>
<keyword evidence="2" id="KW-0479">Metal-binding</keyword>
<feature type="domain" description="C2H2-type" evidence="11">
    <location>
        <begin position="465"/>
        <end position="492"/>
    </location>
</feature>
<dbReference type="FunFam" id="3.30.160.60:FF:001498">
    <property type="entry name" value="Zinc finger protein 404"/>
    <property type="match status" value="1"/>
</dbReference>
<dbReference type="Pfam" id="PF00096">
    <property type="entry name" value="zf-C2H2"/>
    <property type="match status" value="4"/>
</dbReference>
<keyword evidence="7" id="KW-0371">Homeobox</keyword>
<keyword evidence="3" id="KW-0677">Repeat</keyword>
<proteinExistence type="predicted"/>
<dbReference type="FunFam" id="3.30.160.60:FF:000013">
    <property type="entry name" value="Putative zinc finger E-box-binding homeobox 2"/>
    <property type="match status" value="2"/>
</dbReference>
<evidence type="ECO:0000256" key="7">
    <source>
        <dbReference type="ARBA" id="ARBA00023155"/>
    </source>
</evidence>
<sequence>MAAIVNHRPLPQINKFKCVECGKAFKYKHHLKEHLRIHSGEKPYECSNCGKRFSHSGSYSSHISSKKCVTLNSFKGTKTDSASSSESPALAQLCLTLDKENLLEPLDIQKEPMDESQSRSGLGVFMTSGSSAHSPPTLRCYSGHRGLHGVDDAEEVYTLRAYMKDLQACMEHKAENIFDFTLQKVNEAKTLIQDSRRYGDLRMEGVTEDHGSHSGETFTGPLPLYQHQNYLFTMKEKTSPSVSTNTRNHKAYFNMNTDPNSEDLLNISIAVGLPQEMVQERFAQSKNQRCRTTDTSNSHLINSEVYYQDQSQEPTEASEGHGGNVPLDLSLPKHMKTLDTSGLLSNVLVKKTKKPSNLTRIDLIGPKDQEKSIQEKSSMLVNHLFVPSPPTLIRPAQTPLPFSSLEPINFLPHMAFTYSAAFTEVQQNTRYQQRPMFQDELLDRMDLMSEAKYLMKMKQTDSGTYACDLCDKTFQKSSSLLRHKYEHTGRRPHQCHVCQKAFKHKHHLIEHSRLHSGEKPYQCDKCGKRFSHSGSYSQHMNHRYSYCKKEALEKEALEREALEREALEKEALEREALEREALEKEALEREALEKEALEKEALEKEALEREAAQRENPEEV</sequence>
<evidence type="ECO:0000256" key="10">
    <source>
        <dbReference type="SAM" id="MobiDB-lite"/>
    </source>
</evidence>
<dbReference type="Proteomes" id="UP000694680">
    <property type="component" value="Chromosome 21"/>
</dbReference>
<feature type="domain" description="C2H2-type" evidence="11">
    <location>
        <begin position="16"/>
        <end position="43"/>
    </location>
</feature>
<evidence type="ECO:0000256" key="4">
    <source>
        <dbReference type="ARBA" id="ARBA00022771"/>
    </source>
</evidence>
<dbReference type="GO" id="GO:0000978">
    <property type="term" value="F:RNA polymerase II cis-regulatory region sequence-specific DNA binding"/>
    <property type="evidence" value="ECO:0007669"/>
    <property type="project" value="TreeGrafter"/>
</dbReference>
<feature type="domain" description="C2H2-type" evidence="11">
    <location>
        <begin position="493"/>
        <end position="520"/>
    </location>
</feature>
<organism evidence="12 13">
    <name type="scientific">Gouania willdenowi</name>
    <name type="common">Blunt-snouted clingfish</name>
    <name type="synonym">Lepadogaster willdenowi</name>
    <dbReference type="NCBI Taxonomy" id="441366"/>
    <lineage>
        <taxon>Eukaryota</taxon>
        <taxon>Metazoa</taxon>
        <taxon>Chordata</taxon>
        <taxon>Craniata</taxon>
        <taxon>Vertebrata</taxon>
        <taxon>Euteleostomi</taxon>
        <taxon>Actinopterygii</taxon>
        <taxon>Neopterygii</taxon>
        <taxon>Teleostei</taxon>
        <taxon>Neoteleostei</taxon>
        <taxon>Acanthomorphata</taxon>
        <taxon>Ovalentaria</taxon>
        <taxon>Blenniimorphae</taxon>
        <taxon>Blenniiformes</taxon>
        <taxon>Gobiesocoidei</taxon>
        <taxon>Gobiesocidae</taxon>
        <taxon>Gobiesocinae</taxon>
        <taxon>Gouania</taxon>
    </lineage>
</organism>
<dbReference type="PANTHER" id="PTHR24391">
    <property type="entry name" value="HISTONE H4 TRANSCRIPTION FACTOR-RELATED"/>
    <property type="match status" value="1"/>
</dbReference>
<accession>A0A8C5DV24</accession>
<dbReference type="GO" id="GO:0005634">
    <property type="term" value="C:nucleus"/>
    <property type="evidence" value="ECO:0007669"/>
    <property type="project" value="UniProtKB-SubCell"/>
</dbReference>
<dbReference type="Gene3D" id="1.10.10.60">
    <property type="entry name" value="Homeodomain-like"/>
    <property type="match status" value="1"/>
</dbReference>
<dbReference type="Gene3D" id="3.30.160.60">
    <property type="entry name" value="Classic Zinc Finger"/>
    <property type="match status" value="5"/>
</dbReference>
<dbReference type="GO" id="GO:0000981">
    <property type="term" value="F:DNA-binding transcription factor activity, RNA polymerase II-specific"/>
    <property type="evidence" value="ECO:0007669"/>
    <property type="project" value="TreeGrafter"/>
</dbReference>
<keyword evidence="8" id="KW-0539">Nucleus</keyword>
<dbReference type="Ensembl" id="ENSGWIT00000012722.1">
    <property type="protein sequence ID" value="ENSGWIP00000011416.1"/>
    <property type="gene ID" value="ENSGWIG00000006713.1"/>
</dbReference>
<feature type="region of interest" description="Disordered" evidence="10">
    <location>
        <begin position="601"/>
        <end position="620"/>
    </location>
</feature>
<reference evidence="12" key="3">
    <citation type="submission" date="2025-09" db="UniProtKB">
        <authorList>
            <consortium name="Ensembl"/>
        </authorList>
    </citation>
    <scope>IDENTIFICATION</scope>
</reference>
<dbReference type="InterPro" id="IPR036236">
    <property type="entry name" value="Znf_C2H2_sf"/>
</dbReference>
<name>A0A8C5DV24_GOUWI</name>
<feature type="domain" description="C2H2-type" evidence="11">
    <location>
        <begin position="521"/>
        <end position="549"/>
    </location>
</feature>
<evidence type="ECO:0000256" key="9">
    <source>
        <dbReference type="PROSITE-ProRule" id="PRU00042"/>
    </source>
</evidence>
<keyword evidence="6" id="KW-0238">DNA-binding</keyword>
<evidence type="ECO:0000313" key="12">
    <source>
        <dbReference type="Ensembl" id="ENSGWIP00000011416.1"/>
    </source>
</evidence>
<dbReference type="PROSITE" id="PS00028">
    <property type="entry name" value="ZINC_FINGER_C2H2_1"/>
    <property type="match status" value="3"/>
</dbReference>
<reference evidence="12" key="1">
    <citation type="submission" date="2020-06" db="EMBL/GenBank/DDBJ databases">
        <authorList>
            <consortium name="Wellcome Sanger Institute Data Sharing"/>
        </authorList>
    </citation>
    <scope>NUCLEOTIDE SEQUENCE [LARGE SCALE GENOMIC DNA]</scope>
</reference>
<dbReference type="FunFam" id="3.30.160.60:FF:000744">
    <property type="entry name" value="zinc finger E-box-binding homeobox 1"/>
    <property type="match status" value="1"/>
</dbReference>
<dbReference type="PANTHER" id="PTHR24391:SF27">
    <property type="entry name" value="ZINC FINGER PROTEIN 1"/>
    <property type="match status" value="1"/>
</dbReference>
<evidence type="ECO:0000313" key="13">
    <source>
        <dbReference type="Proteomes" id="UP000694680"/>
    </source>
</evidence>
<dbReference type="InterPro" id="IPR013087">
    <property type="entry name" value="Znf_C2H2_type"/>
</dbReference>
<keyword evidence="13" id="KW-1185">Reference proteome</keyword>
<feature type="domain" description="C2H2-type" evidence="11">
    <location>
        <begin position="44"/>
        <end position="62"/>
    </location>
</feature>
<dbReference type="PROSITE" id="PS50157">
    <property type="entry name" value="ZINC_FINGER_C2H2_2"/>
    <property type="match status" value="5"/>
</dbReference>
<evidence type="ECO:0000256" key="6">
    <source>
        <dbReference type="ARBA" id="ARBA00023125"/>
    </source>
</evidence>
<evidence type="ECO:0000256" key="8">
    <source>
        <dbReference type="ARBA" id="ARBA00023242"/>
    </source>
</evidence>
<evidence type="ECO:0000256" key="2">
    <source>
        <dbReference type="ARBA" id="ARBA00022723"/>
    </source>
</evidence>
<reference evidence="12" key="2">
    <citation type="submission" date="2025-08" db="UniProtKB">
        <authorList>
            <consortium name="Ensembl"/>
        </authorList>
    </citation>
    <scope>IDENTIFICATION</scope>
</reference>
<dbReference type="SUPFAM" id="SSF57667">
    <property type="entry name" value="beta-beta-alpha zinc fingers"/>
    <property type="match status" value="3"/>
</dbReference>
<dbReference type="FunFam" id="3.30.160.60:FF:000145">
    <property type="entry name" value="Zinc finger protein 574"/>
    <property type="match status" value="1"/>
</dbReference>
<dbReference type="SMART" id="SM00355">
    <property type="entry name" value="ZnF_C2H2"/>
    <property type="match status" value="5"/>
</dbReference>
<dbReference type="GO" id="GO:0000122">
    <property type="term" value="P:negative regulation of transcription by RNA polymerase II"/>
    <property type="evidence" value="ECO:0007669"/>
    <property type="project" value="UniProtKB-ARBA"/>
</dbReference>